<gene>
    <name evidence="3" type="ORF">AA12717_0916</name>
</gene>
<evidence type="ECO:0000256" key="2">
    <source>
        <dbReference type="SAM" id="Phobius"/>
    </source>
</evidence>
<name>A0ABQ0P443_9PROT</name>
<keyword evidence="2" id="KW-0472">Membrane</keyword>
<protein>
    <submittedName>
        <fullName evidence="3">Uncharacterized protein</fullName>
    </submittedName>
</protein>
<proteinExistence type="predicted"/>
<sequence length="153" mass="16169">MNMTISGPVQDLKSTIRPEGTIELEFRHASDSPFSQPIIVTVGPQSRAGSRDLVENSPAHPEVTSGTARTIRARRARWLVLTGAGVSLGVLLSTFLFHRDGPKDRTLPFPPGIGGSAHALSARGDGGVLEGTTRRPPAPTQPARASVPDFGMP</sequence>
<dbReference type="EMBL" id="BAQP01000035">
    <property type="protein sequence ID" value="GBQ21537.1"/>
    <property type="molecule type" value="Genomic_DNA"/>
</dbReference>
<keyword evidence="4" id="KW-1185">Reference proteome</keyword>
<accession>A0ABQ0P443</accession>
<feature type="region of interest" description="Disordered" evidence="1">
    <location>
        <begin position="46"/>
        <end position="68"/>
    </location>
</feature>
<keyword evidence="2" id="KW-1133">Transmembrane helix</keyword>
<comment type="caution">
    <text evidence="3">The sequence shown here is derived from an EMBL/GenBank/DDBJ whole genome shotgun (WGS) entry which is preliminary data.</text>
</comment>
<feature type="region of interest" description="Disordered" evidence="1">
    <location>
        <begin position="112"/>
        <end position="153"/>
    </location>
</feature>
<evidence type="ECO:0000313" key="4">
    <source>
        <dbReference type="Proteomes" id="UP001060895"/>
    </source>
</evidence>
<organism evidence="3 4">
    <name type="scientific">Gluconacetobacter sacchari DSM 12717</name>
    <dbReference type="NCBI Taxonomy" id="1307940"/>
    <lineage>
        <taxon>Bacteria</taxon>
        <taxon>Pseudomonadati</taxon>
        <taxon>Pseudomonadota</taxon>
        <taxon>Alphaproteobacteria</taxon>
        <taxon>Acetobacterales</taxon>
        <taxon>Acetobacteraceae</taxon>
        <taxon>Gluconacetobacter</taxon>
    </lineage>
</organism>
<evidence type="ECO:0000313" key="3">
    <source>
        <dbReference type="EMBL" id="GBQ21537.1"/>
    </source>
</evidence>
<dbReference type="Proteomes" id="UP001060895">
    <property type="component" value="Unassembled WGS sequence"/>
</dbReference>
<evidence type="ECO:0000256" key="1">
    <source>
        <dbReference type="SAM" id="MobiDB-lite"/>
    </source>
</evidence>
<feature type="transmembrane region" description="Helical" evidence="2">
    <location>
        <begin position="78"/>
        <end position="97"/>
    </location>
</feature>
<keyword evidence="2" id="KW-0812">Transmembrane</keyword>
<reference evidence="3" key="1">
    <citation type="submission" date="2013-04" db="EMBL/GenBank/DDBJ databases">
        <title>The genome sequencing project of 58 acetic acid bacteria.</title>
        <authorList>
            <person name="Okamoto-Kainuma A."/>
            <person name="Ishikawa M."/>
            <person name="Umino S."/>
            <person name="Koizumi Y."/>
            <person name="Shiwa Y."/>
            <person name="Yoshikawa H."/>
            <person name="Matsutani M."/>
            <person name="Matsushita K."/>
        </authorList>
    </citation>
    <scope>NUCLEOTIDE SEQUENCE</scope>
    <source>
        <strain evidence="3">DSM 12717</strain>
    </source>
</reference>